<evidence type="ECO:0000259" key="14">
    <source>
        <dbReference type="Pfam" id="PF00732"/>
    </source>
</evidence>
<dbReference type="EMBL" id="MU859238">
    <property type="protein sequence ID" value="KAK3948909.1"/>
    <property type="molecule type" value="Genomic_DNA"/>
</dbReference>
<evidence type="ECO:0000256" key="1">
    <source>
        <dbReference type="ARBA" id="ARBA00000920"/>
    </source>
</evidence>
<gene>
    <name evidence="16" type="ORF">QBC32DRAFT_267915</name>
</gene>
<name>A0AAN6NN40_9PEZI</name>
<keyword evidence="6" id="KW-0285">Flavoprotein</keyword>
<dbReference type="GO" id="GO:0050660">
    <property type="term" value="F:flavin adenine dinucleotide binding"/>
    <property type="evidence" value="ECO:0007669"/>
    <property type="project" value="InterPro"/>
</dbReference>
<evidence type="ECO:0000256" key="3">
    <source>
        <dbReference type="ARBA" id="ARBA00004370"/>
    </source>
</evidence>
<evidence type="ECO:0000256" key="6">
    <source>
        <dbReference type="ARBA" id="ARBA00022630"/>
    </source>
</evidence>
<evidence type="ECO:0000256" key="11">
    <source>
        <dbReference type="ARBA" id="ARBA00023136"/>
    </source>
</evidence>
<proteinExistence type="inferred from homology"/>
<dbReference type="InterPro" id="IPR036188">
    <property type="entry name" value="FAD/NAD-bd_sf"/>
</dbReference>
<keyword evidence="9" id="KW-1133">Transmembrane helix</keyword>
<dbReference type="InterPro" id="IPR000172">
    <property type="entry name" value="GMC_OxRdtase_N"/>
</dbReference>
<evidence type="ECO:0000256" key="10">
    <source>
        <dbReference type="ARBA" id="ARBA00023002"/>
    </source>
</evidence>
<evidence type="ECO:0000259" key="15">
    <source>
        <dbReference type="Pfam" id="PF05199"/>
    </source>
</evidence>
<dbReference type="Proteomes" id="UP001303222">
    <property type="component" value="Unassembled WGS sequence"/>
</dbReference>
<comment type="subcellular location">
    <subcellularLocation>
        <location evidence="3">Membrane</location>
    </subcellularLocation>
</comment>
<accession>A0AAN6NN40</accession>
<evidence type="ECO:0000256" key="9">
    <source>
        <dbReference type="ARBA" id="ARBA00022989"/>
    </source>
</evidence>
<dbReference type="EC" id="1.1.3.20" evidence="5 12"/>
<comment type="catalytic activity">
    <reaction evidence="1 12">
        <text>a long-chain primary fatty alcohol + O2 = a long-chain fatty aldehyde + H2O2</text>
        <dbReference type="Rhea" id="RHEA:22756"/>
        <dbReference type="ChEBI" id="CHEBI:15379"/>
        <dbReference type="ChEBI" id="CHEBI:16240"/>
        <dbReference type="ChEBI" id="CHEBI:17176"/>
        <dbReference type="ChEBI" id="CHEBI:77396"/>
        <dbReference type="EC" id="1.1.3.20"/>
    </reaction>
</comment>
<reference evidence="16" key="2">
    <citation type="submission" date="2023-06" db="EMBL/GenBank/DDBJ databases">
        <authorList>
            <consortium name="Lawrence Berkeley National Laboratory"/>
            <person name="Mondo S.J."/>
            <person name="Hensen N."/>
            <person name="Bonometti L."/>
            <person name="Westerberg I."/>
            <person name="Brannstrom I.O."/>
            <person name="Guillou S."/>
            <person name="Cros-Aarteil S."/>
            <person name="Calhoun S."/>
            <person name="Haridas S."/>
            <person name="Kuo A."/>
            <person name="Pangilinan J."/>
            <person name="Riley R."/>
            <person name="Labutti K."/>
            <person name="Andreopoulos B."/>
            <person name="Lipzen A."/>
            <person name="Chen C."/>
            <person name="Yanf M."/>
            <person name="Daum C."/>
            <person name="Ng V."/>
            <person name="Clum A."/>
            <person name="Steindorff A."/>
            <person name="Ohm R."/>
            <person name="Martin F."/>
            <person name="Silar P."/>
            <person name="Natvig D."/>
            <person name="Lalanne C."/>
            <person name="Gautier V."/>
            <person name="Ament-Velasquez S.L."/>
            <person name="Kruys A."/>
            <person name="Hutchinson M.I."/>
            <person name="Powell A.J."/>
            <person name="Barry K."/>
            <person name="Miller A.N."/>
            <person name="Grigoriev I.V."/>
            <person name="Debuchy R."/>
            <person name="Gladieux P."/>
            <person name="Thoren M.H."/>
            <person name="Johannesson H."/>
        </authorList>
    </citation>
    <scope>NUCLEOTIDE SEQUENCE</scope>
    <source>
        <strain evidence="16">CBS 626.80</strain>
    </source>
</reference>
<reference evidence="16" key="1">
    <citation type="journal article" date="2023" name="Mol. Phylogenet. Evol.">
        <title>Genome-scale phylogeny and comparative genomics of the fungal order Sordariales.</title>
        <authorList>
            <person name="Hensen N."/>
            <person name="Bonometti L."/>
            <person name="Westerberg I."/>
            <person name="Brannstrom I.O."/>
            <person name="Guillou S."/>
            <person name="Cros-Aarteil S."/>
            <person name="Calhoun S."/>
            <person name="Haridas S."/>
            <person name="Kuo A."/>
            <person name="Mondo S."/>
            <person name="Pangilinan J."/>
            <person name="Riley R."/>
            <person name="LaButti K."/>
            <person name="Andreopoulos B."/>
            <person name="Lipzen A."/>
            <person name="Chen C."/>
            <person name="Yan M."/>
            <person name="Daum C."/>
            <person name="Ng V."/>
            <person name="Clum A."/>
            <person name="Steindorff A."/>
            <person name="Ohm R.A."/>
            <person name="Martin F."/>
            <person name="Silar P."/>
            <person name="Natvig D.O."/>
            <person name="Lalanne C."/>
            <person name="Gautier V."/>
            <person name="Ament-Velasquez S.L."/>
            <person name="Kruys A."/>
            <person name="Hutchinson M.I."/>
            <person name="Powell A.J."/>
            <person name="Barry K."/>
            <person name="Miller A.N."/>
            <person name="Grigoriev I.V."/>
            <person name="Debuchy R."/>
            <person name="Gladieux P."/>
            <person name="Hiltunen Thoren M."/>
            <person name="Johannesson H."/>
        </authorList>
    </citation>
    <scope>NUCLEOTIDE SEQUENCE</scope>
    <source>
        <strain evidence="16">CBS 626.80</strain>
    </source>
</reference>
<comment type="function">
    <text evidence="2">Long-chain fatty alcohol oxidase involved in the omega-oxidation pathway of lipid degradation.</text>
</comment>
<evidence type="ECO:0000256" key="2">
    <source>
        <dbReference type="ARBA" id="ARBA00003842"/>
    </source>
</evidence>
<evidence type="ECO:0000256" key="8">
    <source>
        <dbReference type="ARBA" id="ARBA00022827"/>
    </source>
</evidence>
<comment type="caution">
    <text evidence="16">The sequence shown here is derived from an EMBL/GenBank/DDBJ whole genome shotgun (WGS) entry which is preliminary data.</text>
</comment>
<evidence type="ECO:0000256" key="4">
    <source>
        <dbReference type="ARBA" id="ARBA00010790"/>
    </source>
</evidence>
<comment type="similarity">
    <text evidence="4 12">Belongs to the GMC oxidoreductase family.</text>
</comment>
<dbReference type="InterPro" id="IPR007867">
    <property type="entry name" value="GMC_OxRtase_C"/>
</dbReference>
<sequence>MASDTAISTLTMPRPVDFPPLAGDPVSAESWKTLMAIMDAVAPSIKRADSLSADSAAKMSTVNLSKEEYEASLASLRQYAAPSEDGLKQQDLFEAYLAEKPSENPVFEKLLKNILSHVPPAKKRKLDMVLSLLGTRGGSLLLTGYITPLTSLSIPDRTKILHSWRTSALFALRGLFVTFTTLGKLVHVRTSAYHSPLTGFPATPASWVANASFPYEFLDFSSPSFAPSSSQNGTIEIDTDVVIIGSGCGAGVVTHRLATTFGRSLRVLVLEKGRYFDASHFPLSQGVGFSALMEAGGVIESEDGSITVTAGSTFGGGGTVNWSASLQTQHFVRKEWAQERKLPFFESEAFQACLDRVCGLMGVSDAKVVQNHGNRVLLEGARKLGYAARTVPQNCRGEAHEDGYCGMGCWRGEKMGPVNGWFPEAAKKGEVRFVQGMKVDRVLFGKKGKKKGDKKVAVGVAGTWTPTGRDGTSVKVMVKAKKVVVSAGTLWSPVVLMNSGISNPHLGKNLKLHPANFVTAVFEHETKPWEGACLTSVINSFEDLDGKGHGVKIEALCMLPSFGLTLLPWVSGLDYKLMTAKYRHLNTYISLARDRDSGYIYRDPETGTPQVVYTPSEYDRGNIMVGVVAICKILYVQGAKEIHPSLPGFRPFVRSSTTKSTSSATSSPASDALADMDVDTDKAITDLAFLTWLADLKAHGNRSPQTTFGSAHQMGTCRMGATASEGVVDPRGRVWATEGLYVADASVFPSASGVNPMITNMAISDWIAQGVCKELVEEGAAAVRAGRDVMARL</sequence>
<keyword evidence="11" id="KW-0472">Membrane</keyword>
<dbReference type="PANTHER" id="PTHR46056">
    <property type="entry name" value="LONG-CHAIN-ALCOHOL OXIDASE"/>
    <property type="match status" value="1"/>
</dbReference>
<evidence type="ECO:0000256" key="12">
    <source>
        <dbReference type="PIRNR" id="PIRNR028937"/>
    </source>
</evidence>
<dbReference type="SUPFAM" id="SSF51905">
    <property type="entry name" value="FAD/NAD(P)-binding domain"/>
    <property type="match status" value="1"/>
</dbReference>
<dbReference type="InterPro" id="IPR012400">
    <property type="entry name" value="Long_Oxdase"/>
</dbReference>
<protein>
    <recommendedName>
        <fullName evidence="5 12">Long-chain-alcohol oxidase</fullName>
        <ecNumber evidence="5 12">1.1.3.20</ecNumber>
    </recommendedName>
</protein>
<evidence type="ECO:0000256" key="13">
    <source>
        <dbReference type="PIRSR" id="PIRSR028937-1"/>
    </source>
</evidence>
<evidence type="ECO:0000256" key="7">
    <source>
        <dbReference type="ARBA" id="ARBA00022692"/>
    </source>
</evidence>
<dbReference type="Pfam" id="PF00732">
    <property type="entry name" value="GMC_oxred_N"/>
    <property type="match status" value="1"/>
</dbReference>
<organism evidence="16 17">
    <name type="scientific">Pseudoneurospora amorphoporcata</name>
    <dbReference type="NCBI Taxonomy" id="241081"/>
    <lineage>
        <taxon>Eukaryota</taxon>
        <taxon>Fungi</taxon>
        <taxon>Dikarya</taxon>
        <taxon>Ascomycota</taxon>
        <taxon>Pezizomycotina</taxon>
        <taxon>Sordariomycetes</taxon>
        <taxon>Sordariomycetidae</taxon>
        <taxon>Sordariales</taxon>
        <taxon>Sordariaceae</taxon>
        <taxon>Pseudoneurospora</taxon>
    </lineage>
</organism>
<feature type="active site" description="Proton acceptor" evidence="13">
    <location>
        <position position="712"/>
    </location>
</feature>
<dbReference type="PIRSF" id="PIRSF028937">
    <property type="entry name" value="Lg_Ch_AO"/>
    <property type="match status" value="1"/>
</dbReference>
<keyword evidence="7" id="KW-0812">Transmembrane</keyword>
<keyword evidence="10 12" id="KW-0560">Oxidoreductase</keyword>
<evidence type="ECO:0000313" key="17">
    <source>
        <dbReference type="Proteomes" id="UP001303222"/>
    </source>
</evidence>
<dbReference type="PANTHER" id="PTHR46056:SF12">
    <property type="entry name" value="LONG-CHAIN-ALCOHOL OXIDASE"/>
    <property type="match status" value="1"/>
</dbReference>
<evidence type="ECO:0000256" key="5">
    <source>
        <dbReference type="ARBA" id="ARBA00013125"/>
    </source>
</evidence>
<evidence type="ECO:0000313" key="16">
    <source>
        <dbReference type="EMBL" id="KAK3948909.1"/>
    </source>
</evidence>
<feature type="domain" description="Glucose-methanol-choline oxidoreductase N-terminal" evidence="14">
    <location>
        <begin position="290"/>
        <end position="515"/>
    </location>
</feature>
<dbReference type="GO" id="GO:0016020">
    <property type="term" value="C:membrane"/>
    <property type="evidence" value="ECO:0007669"/>
    <property type="project" value="UniProtKB-SubCell"/>
</dbReference>
<dbReference type="AlphaFoldDB" id="A0AAN6NN40"/>
<keyword evidence="17" id="KW-1185">Reference proteome</keyword>
<keyword evidence="8" id="KW-0274">FAD</keyword>
<dbReference type="Gene3D" id="3.50.50.60">
    <property type="entry name" value="FAD/NAD(P)-binding domain"/>
    <property type="match status" value="2"/>
</dbReference>
<feature type="domain" description="Glucose-methanol-choline oxidoreductase C-terminal" evidence="15">
    <location>
        <begin position="610"/>
        <end position="763"/>
    </location>
</feature>
<dbReference type="GO" id="GO:0046577">
    <property type="term" value="F:long-chain-alcohol oxidase activity"/>
    <property type="evidence" value="ECO:0007669"/>
    <property type="project" value="UniProtKB-EC"/>
</dbReference>
<dbReference type="Pfam" id="PF05199">
    <property type="entry name" value="GMC_oxred_C"/>
    <property type="match status" value="1"/>
</dbReference>